<evidence type="ECO:0000256" key="21">
    <source>
        <dbReference type="ARBA" id="ARBA00023180"/>
    </source>
</evidence>
<dbReference type="GO" id="GO:0070006">
    <property type="term" value="F:metalloaminopeptidase activity"/>
    <property type="evidence" value="ECO:0007669"/>
    <property type="project" value="TreeGrafter"/>
</dbReference>
<feature type="domain" description="Aminopeptidase N-like N-terminal" evidence="30">
    <location>
        <begin position="33"/>
        <end position="227"/>
    </location>
</feature>
<keyword evidence="17" id="KW-1133">Transmembrane helix</keyword>
<evidence type="ECO:0000256" key="27">
    <source>
        <dbReference type="SAM" id="SignalP"/>
    </source>
</evidence>
<feature type="active site" description="Proton acceptor" evidence="23">
    <location>
        <position position="336"/>
    </location>
</feature>
<evidence type="ECO:0000256" key="20">
    <source>
        <dbReference type="ARBA" id="ARBA00023157"/>
    </source>
</evidence>
<dbReference type="GO" id="GO:0006508">
    <property type="term" value="P:proteolysis"/>
    <property type="evidence" value="ECO:0007669"/>
    <property type="project" value="UniProtKB-KW"/>
</dbReference>
<evidence type="ECO:0000256" key="24">
    <source>
        <dbReference type="PIRSR" id="PIRSR634016-3"/>
    </source>
</evidence>
<comment type="subunit">
    <text evidence="5">Homodimer; disulfide-linked.</text>
</comment>
<keyword evidence="13 26" id="KW-0378">Hydrolase</keyword>
<feature type="chain" id="PRO_5044477005" description="Aminopeptidase" evidence="27">
    <location>
        <begin position="18"/>
        <end position="921"/>
    </location>
</feature>
<dbReference type="Pfam" id="PF01433">
    <property type="entry name" value="Peptidase_M1"/>
    <property type="match status" value="1"/>
</dbReference>
<dbReference type="EC" id="3.4.11.-" evidence="26"/>
<dbReference type="GO" id="GO:0005886">
    <property type="term" value="C:plasma membrane"/>
    <property type="evidence" value="ECO:0007669"/>
    <property type="project" value="UniProtKB-SubCell"/>
</dbReference>
<keyword evidence="14 24" id="KW-0862">Zinc</keyword>
<keyword evidence="21" id="KW-0325">Glycoprotein</keyword>
<comment type="catalytic activity">
    <reaction evidence="1">
        <text>Release of N-terminal glutamate (and to a lesser extent aspartate) from a peptide.</text>
        <dbReference type="EC" id="3.4.11.7"/>
    </reaction>
</comment>
<dbReference type="GO" id="GO:0042277">
    <property type="term" value="F:peptide binding"/>
    <property type="evidence" value="ECO:0007669"/>
    <property type="project" value="TreeGrafter"/>
</dbReference>
<evidence type="ECO:0000256" key="6">
    <source>
        <dbReference type="ARBA" id="ARBA00022438"/>
    </source>
</evidence>
<gene>
    <name evidence="31" type="ORF">PYX00_008543</name>
</gene>
<comment type="cofactor">
    <cofactor evidence="24 26">
        <name>Zn(2+)</name>
        <dbReference type="ChEBI" id="CHEBI:29105"/>
    </cofactor>
    <text evidence="24 26">Binds 1 zinc ion per subunit.</text>
</comment>
<keyword evidence="11 24" id="KW-0479">Metal-binding</keyword>
<dbReference type="SUPFAM" id="SSF55486">
    <property type="entry name" value="Metalloproteases ('zincins'), catalytic domain"/>
    <property type="match status" value="1"/>
</dbReference>
<evidence type="ECO:0000256" key="26">
    <source>
        <dbReference type="RuleBase" id="RU364040"/>
    </source>
</evidence>
<reference evidence="31" key="1">
    <citation type="journal article" date="2024" name="Gigascience">
        <title>Chromosome-level genome of the poultry shaft louse Menopon gallinae provides insight into the host-switching and adaptive evolution of parasitic lice.</title>
        <authorList>
            <person name="Xu Y."/>
            <person name="Ma L."/>
            <person name="Liu S."/>
            <person name="Liang Y."/>
            <person name="Liu Q."/>
            <person name="He Z."/>
            <person name="Tian L."/>
            <person name="Duan Y."/>
            <person name="Cai W."/>
            <person name="Li H."/>
            <person name="Song F."/>
        </authorList>
    </citation>
    <scope>NUCLEOTIDE SEQUENCE</scope>
    <source>
        <strain evidence="31">Cailab_2023a</strain>
    </source>
</reference>
<organism evidence="31">
    <name type="scientific">Menopon gallinae</name>
    <name type="common">poultry shaft louse</name>
    <dbReference type="NCBI Taxonomy" id="328185"/>
    <lineage>
        <taxon>Eukaryota</taxon>
        <taxon>Metazoa</taxon>
        <taxon>Ecdysozoa</taxon>
        <taxon>Arthropoda</taxon>
        <taxon>Hexapoda</taxon>
        <taxon>Insecta</taxon>
        <taxon>Pterygota</taxon>
        <taxon>Neoptera</taxon>
        <taxon>Paraneoptera</taxon>
        <taxon>Psocodea</taxon>
        <taxon>Troctomorpha</taxon>
        <taxon>Phthiraptera</taxon>
        <taxon>Amblycera</taxon>
        <taxon>Menoponidae</taxon>
        <taxon>Menopon</taxon>
    </lineage>
</organism>
<feature type="domain" description="Peptidase M1 membrane alanine aminopeptidase" evidence="28">
    <location>
        <begin position="275"/>
        <end position="479"/>
    </location>
</feature>
<name>A0AAW2HNP9_9NEOP</name>
<dbReference type="Gene3D" id="2.60.40.1730">
    <property type="entry name" value="tricorn interacting facor f3 domain"/>
    <property type="match status" value="1"/>
</dbReference>
<evidence type="ECO:0000256" key="9">
    <source>
        <dbReference type="ARBA" id="ARBA00022670"/>
    </source>
</evidence>
<dbReference type="InterPro" id="IPR050344">
    <property type="entry name" value="Peptidase_M1_aminopeptidases"/>
</dbReference>
<evidence type="ECO:0000256" key="16">
    <source>
        <dbReference type="ARBA" id="ARBA00022968"/>
    </source>
</evidence>
<dbReference type="PANTHER" id="PTHR11533:SF276">
    <property type="entry name" value="GLUTAMYL AMINOPEPTIDASE"/>
    <property type="match status" value="1"/>
</dbReference>
<keyword evidence="6 26" id="KW-0031">Aminopeptidase</keyword>
<keyword evidence="10" id="KW-0812">Transmembrane</keyword>
<dbReference type="InterPro" id="IPR001930">
    <property type="entry name" value="Peptidase_M1"/>
</dbReference>
<keyword evidence="15" id="KW-0106">Calcium</keyword>
<keyword evidence="9 26" id="KW-0645">Protease</keyword>
<dbReference type="PANTHER" id="PTHR11533">
    <property type="entry name" value="PROTEASE M1 ZINC METALLOPROTEASE"/>
    <property type="match status" value="1"/>
</dbReference>
<comment type="similarity">
    <text evidence="4 26">Belongs to the peptidase M1 family.</text>
</comment>
<dbReference type="AlphaFoldDB" id="A0AAW2HNP9"/>
<evidence type="ECO:0000259" key="29">
    <source>
        <dbReference type="Pfam" id="PF11838"/>
    </source>
</evidence>
<keyword evidence="8" id="KW-0336">GPI-anchor</keyword>
<keyword evidence="19" id="KW-0472">Membrane</keyword>
<accession>A0AAW2HNP9</accession>
<comment type="subcellular location">
    <subcellularLocation>
        <location evidence="3">Cell membrane</location>
        <topology evidence="3">Lipid-anchor</topology>
        <topology evidence="3">GPI-anchor</topology>
    </subcellularLocation>
    <subcellularLocation>
        <location evidence="2">Cell membrane</location>
        <topology evidence="2">Single-pass type II membrane protein</topology>
    </subcellularLocation>
</comment>
<dbReference type="GO" id="GO:0005615">
    <property type="term" value="C:extracellular space"/>
    <property type="evidence" value="ECO:0007669"/>
    <property type="project" value="TreeGrafter"/>
</dbReference>
<evidence type="ECO:0000256" key="15">
    <source>
        <dbReference type="ARBA" id="ARBA00022837"/>
    </source>
</evidence>
<keyword evidence="20" id="KW-1015">Disulfide bond</keyword>
<evidence type="ECO:0000256" key="5">
    <source>
        <dbReference type="ARBA" id="ARBA00011748"/>
    </source>
</evidence>
<evidence type="ECO:0000313" key="31">
    <source>
        <dbReference type="EMBL" id="KAL0271452.1"/>
    </source>
</evidence>
<evidence type="ECO:0000256" key="2">
    <source>
        <dbReference type="ARBA" id="ARBA00004401"/>
    </source>
</evidence>
<evidence type="ECO:0000256" key="17">
    <source>
        <dbReference type="ARBA" id="ARBA00022989"/>
    </source>
</evidence>
<evidence type="ECO:0000256" key="22">
    <source>
        <dbReference type="ARBA" id="ARBA00023288"/>
    </source>
</evidence>
<evidence type="ECO:0000259" key="28">
    <source>
        <dbReference type="Pfam" id="PF01433"/>
    </source>
</evidence>
<dbReference type="Gene3D" id="1.10.390.10">
    <property type="entry name" value="Neutral Protease Domain 2"/>
    <property type="match status" value="1"/>
</dbReference>
<dbReference type="GO" id="GO:0008270">
    <property type="term" value="F:zinc ion binding"/>
    <property type="evidence" value="ECO:0007669"/>
    <property type="project" value="UniProtKB-UniRule"/>
</dbReference>
<evidence type="ECO:0000256" key="10">
    <source>
        <dbReference type="ARBA" id="ARBA00022692"/>
    </source>
</evidence>
<evidence type="ECO:0000256" key="3">
    <source>
        <dbReference type="ARBA" id="ARBA00004609"/>
    </source>
</evidence>
<evidence type="ECO:0000256" key="18">
    <source>
        <dbReference type="ARBA" id="ARBA00023049"/>
    </source>
</evidence>
<proteinExistence type="inferred from homology"/>
<sequence length="921" mass="105533">MAAVFFLLSLLVLSANGISDEADLYLLPGDIIPIHYDLRLNTYIERFSEESYEYDGNVRIVMVPVEENVTTIVININGLNVTSTVLTVKGSAPIDLGKGNMNTAAQKLTFQLSRPLIVNETAMLNLTFIGRHGSQKVGFYRTAFSENGKTKNILNTQFQPAYARSAFPCFDEPKYKATYKIAVSISNKMASLGYKVLSNTAEERIEEMNGRRVYHFKKTPLPISSYLIAILVSDYKSSPPEYFSSSYPETGGKEFRTWGRETYIGQAKLAQASGVALMDIYTKDYAIPYGFDKVDQAAVADFPAGMENWGLIFYWEAILMTAEDSKQSTVTLIAHELAHQWFGNLVTCHNWSDIWLNEGFATYIEYFGTDKLKIPEVNGNSWELPYQFVVTVQQKCAFQLDIPGITHPLTFDVFDPEEILYYFDLIAYHKGASVIRMWSHTLGLNAFNEAVRLYLRTNKGSVSTPEALLSSFDAFANESASKFPELPSKIFRCWHIQEGYPIVHVKRAPGPHPVYALTQEVYRFRNNSNGPHNSTWNIPITYSTSEDIRFNDTRPTHWLRQNEDSSITLDKFVDWIVVNNQQSGYYRVNYSPSNWKALLSTLLENATVIHEINRAQIIDDAANLARSTAFDYVSYEFFMDLTNYLKFEESYYPWKAALNNFEYLSAMLSKDDEAYDLFRMHVLEIIRNTYDRLSTASRPEDTFQDKLLRSEIISWACRMGYGQCLCNSRALLENHLSNETTMPEYLITTLYCSAVRHNDYLWNKVMEFLLKSENVSEKSIFINGLTCTKNRGSLTVLLKHSIDSEASMEMGERLMIFTLILDRNPENINIVLDFVAVNYKKMHELYGGANVFDDILTKVSKNLGSDEEVSKMRSLIKEMGDSNVMSRDESIWKILETIETNNEWINVRMKDVLRWLASRYR</sequence>
<keyword evidence="18 26" id="KW-0482">Metalloprotease</keyword>
<keyword evidence="7" id="KW-1003">Cell membrane</keyword>
<evidence type="ECO:0000256" key="14">
    <source>
        <dbReference type="ARBA" id="ARBA00022833"/>
    </source>
</evidence>
<feature type="binding site" evidence="24">
    <location>
        <position position="339"/>
    </location>
    <ligand>
        <name>Zn(2+)</name>
        <dbReference type="ChEBI" id="CHEBI:29105"/>
        <note>catalytic</note>
    </ligand>
</feature>
<evidence type="ECO:0000256" key="8">
    <source>
        <dbReference type="ARBA" id="ARBA00022622"/>
    </source>
</evidence>
<evidence type="ECO:0000259" key="30">
    <source>
        <dbReference type="Pfam" id="PF17900"/>
    </source>
</evidence>
<dbReference type="EMBL" id="JARGDH010000004">
    <property type="protein sequence ID" value="KAL0271453.1"/>
    <property type="molecule type" value="Genomic_DNA"/>
</dbReference>
<dbReference type="Gene3D" id="2.60.40.1910">
    <property type="match status" value="1"/>
</dbReference>
<evidence type="ECO:0000256" key="25">
    <source>
        <dbReference type="PIRSR" id="PIRSR634016-4"/>
    </source>
</evidence>
<dbReference type="InterPro" id="IPR045357">
    <property type="entry name" value="Aminopeptidase_N-like_N"/>
</dbReference>
<dbReference type="GO" id="GO:0005737">
    <property type="term" value="C:cytoplasm"/>
    <property type="evidence" value="ECO:0007669"/>
    <property type="project" value="TreeGrafter"/>
</dbReference>
<dbReference type="GO" id="GO:0004230">
    <property type="term" value="F:glutamyl aminopeptidase activity"/>
    <property type="evidence" value="ECO:0007669"/>
    <property type="project" value="UniProtKB-EC"/>
</dbReference>
<keyword evidence="16" id="KW-0735">Signal-anchor</keyword>
<dbReference type="GO" id="GO:0098552">
    <property type="term" value="C:side of membrane"/>
    <property type="evidence" value="ECO:0007669"/>
    <property type="project" value="UniProtKB-KW"/>
</dbReference>
<evidence type="ECO:0000256" key="7">
    <source>
        <dbReference type="ARBA" id="ARBA00022475"/>
    </source>
</evidence>
<keyword evidence="22" id="KW-0449">Lipoprotein</keyword>
<dbReference type="InterPro" id="IPR034016">
    <property type="entry name" value="M1_APN-typ"/>
</dbReference>
<feature type="domain" description="ERAP1-like C-terminal" evidence="29">
    <location>
        <begin position="575"/>
        <end position="899"/>
    </location>
</feature>
<protein>
    <recommendedName>
        <fullName evidence="26">Aminopeptidase</fullName>
        <ecNumber evidence="26">3.4.11.-</ecNumber>
    </recommendedName>
</protein>
<feature type="binding site" evidence="24">
    <location>
        <position position="335"/>
    </location>
    <ligand>
        <name>Zn(2+)</name>
        <dbReference type="ChEBI" id="CHEBI:29105"/>
        <note>catalytic</note>
    </ligand>
</feature>
<dbReference type="Pfam" id="PF17900">
    <property type="entry name" value="Peptidase_M1_N"/>
    <property type="match status" value="1"/>
</dbReference>
<evidence type="ECO:0000256" key="12">
    <source>
        <dbReference type="ARBA" id="ARBA00022729"/>
    </source>
</evidence>
<evidence type="ECO:0000256" key="11">
    <source>
        <dbReference type="ARBA" id="ARBA00022723"/>
    </source>
</evidence>
<dbReference type="CDD" id="cd09601">
    <property type="entry name" value="M1_APN-Q_like"/>
    <property type="match status" value="1"/>
</dbReference>
<dbReference type="FunFam" id="2.60.40.1910:FF:000008">
    <property type="entry name" value="Aminopeptidase"/>
    <property type="match status" value="1"/>
</dbReference>
<dbReference type="InterPro" id="IPR042097">
    <property type="entry name" value="Aminopeptidase_N-like_N_sf"/>
</dbReference>
<feature type="site" description="Transition state stabilizer" evidence="25">
    <location>
        <position position="428"/>
    </location>
</feature>
<dbReference type="GO" id="GO:0043171">
    <property type="term" value="P:peptide catabolic process"/>
    <property type="evidence" value="ECO:0007669"/>
    <property type="project" value="TreeGrafter"/>
</dbReference>
<feature type="binding site" evidence="24">
    <location>
        <position position="358"/>
    </location>
    <ligand>
        <name>Zn(2+)</name>
        <dbReference type="ChEBI" id="CHEBI:29105"/>
        <note>catalytic</note>
    </ligand>
</feature>
<dbReference type="EMBL" id="JARGDH010000004">
    <property type="protein sequence ID" value="KAL0271452.1"/>
    <property type="molecule type" value="Genomic_DNA"/>
</dbReference>
<comment type="caution">
    <text evidence="31">The sequence shown here is derived from an EMBL/GenBank/DDBJ whole genome shotgun (WGS) entry which is preliminary data.</text>
</comment>
<feature type="signal peptide" evidence="27">
    <location>
        <begin position="1"/>
        <end position="17"/>
    </location>
</feature>
<dbReference type="SUPFAM" id="SSF63737">
    <property type="entry name" value="Leukotriene A4 hydrolase N-terminal domain"/>
    <property type="match status" value="1"/>
</dbReference>
<evidence type="ECO:0000256" key="23">
    <source>
        <dbReference type="PIRSR" id="PIRSR634016-1"/>
    </source>
</evidence>
<dbReference type="PRINTS" id="PR00756">
    <property type="entry name" value="ALADIPTASE"/>
</dbReference>
<dbReference type="InterPro" id="IPR027268">
    <property type="entry name" value="Peptidase_M4/M1_CTD_sf"/>
</dbReference>
<evidence type="ECO:0000256" key="13">
    <source>
        <dbReference type="ARBA" id="ARBA00022801"/>
    </source>
</evidence>
<dbReference type="Gene3D" id="1.25.50.20">
    <property type="match status" value="1"/>
</dbReference>
<evidence type="ECO:0000256" key="19">
    <source>
        <dbReference type="ARBA" id="ARBA00023136"/>
    </source>
</evidence>
<dbReference type="InterPro" id="IPR024571">
    <property type="entry name" value="ERAP1-like_C_dom"/>
</dbReference>
<dbReference type="Pfam" id="PF11838">
    <property type="entry name" value="ERAP1_C"/>
    <property type="match status" value="1"/>
</dbReference>
<keyword evidence="12 27" id="KW-0732">Signal</keyword>
<evidence type="ECO:0000256" key="4">
    <source>
        <dbReference type="ARBA" id="ARBA00010136"/>
    </source>
</evidence>
<dbReference type="InterPro" id="IPR014782">
    <property type="entry name" value="Peptidase_M1_dom"/>
</dbReference>
<evidence type="ECO:0000256" key="1">
    <source>
        <dbReference type="ARBA" id="ARBA00001703"/>
    </source>
</evidence>